<accession>A0ABP9WF12</accession>
<evidence type="ECO:0008006" key="3">
    <source>
        <dbReference type="Google" id="ProtNLM"/>
    </source>
</evidence>
<dbReference type="EMBL" id="BAABRR010000003">
    <property type="protein sequence ID" value="GAA5518424.1"/>
    <property type="molecule type" value="Genomic_DNA"/>
</dbReference>
<evidence type="ECO:0000313" key="1">
    <source>
        <dbReference type="EMBL" id="GAA5518424.1"/>
    </source>
</evidence>
<protein>
    <recommendedName>
        <fullName evidence="3">Restriction endonuclease</fullName>
    </recommendedName>
</protein>
<dbReference type="Proteomes" id="UP001426770">
    <property type="component" value="Unassembled WGS sequence"/>
</dbReference>
<gene>
    <name evidence="1" type="ORF">Lsed01_00851</name>
</gene>
<evidence type="ECO:0000313" key="2">
    <source>
        <dbReference type="Proteomes" id="UP001426770"/>
    </source>
</evidence>
<organism evidence="1 2">
    <name type="scientific">Demequina sediminis</name>
    <dbReference type="NCBI Taxonomy" id="1930058"/>
    <lineage>
        <taxon>Bacteria</taxon>
        <taxon>Bacillati</taxon>
        <taxon>Actinomycetota</taxon>
        <taxon>Actinomycetes</taxon>
        <taxon>Micrococcales</taxon>
        <taxon>Demequinaceae</taxon>
        <taxon>Demequina</taxon>
    </lineage>
</organism>
<reference evidence="1 2" key="1">
    <citation type="submission" date="2024-02" db="EMBL/GenBank/DDBJ databases">
        <title>Lysinimicrobium sediminis NBRC 112286.</title>
        <authorList>
            <person name="Ichikawa N."/>
            <person name="Katano-Makiyama Y."/>
            <person name="Hidaka K."/>
        </authorList>
    </citation>
    <scope>NUCLEOTIDE SEQUENCE [LARGE SCALE GENOMIC DNA]</scope>
    <source>
        <strain evidence="1 2">NBRC 112286</strain>
    </source>
</reference>
<dbReference type="RefSeq" id="WP_286214575.1">
    <property type="nucleotide sequence ID" value="NZ_AP027736.1"/>
</dbReference>
<proteinExistence type="predicted"/>
<name>A0ABP9WF12_9MICO</name>
<keyword evidence="2" id="KW-1185">Reference proteome</keyword>
<sequence length="450" mass="49570">MPFAFITADGAIEYLSDSTTRREMQDSLGGFLGRLYSDDPESDDRLHGYCDDIFTFRDDLPDINDLASEMFGEEIRGGVVLVGRFVEDGARDEPLSEAQWRRVERAVRESSPGREQFRVPFVVRSNPSPRRIMSPADTGATGSMIAVSTPAADPNLVAQELQRASQVLQGLVGESIDAIQVNSLDAEEAPFLGQIVSKLSPMIGNLLEARIIKELDDEAGHGFTWERQDPGFPDAILLDEYGVSTEAGFEVKAWYVHSTELTGRFRESVNLLAPRNVNLLVIAWSMSHLVYGTPKILGVLTTPGVDVASARDNHYWNPPTYLTVEPGDTTLRTRNLQQSNVNGYRLQDKADEAAAYVIGQPGASAPPHSPEAQALATDLMARFPYRLDTNFAKIDRIDNAAIEKFKAQMLASQHAGRTVQAWTQIIRDLNSTGPKSDNAARILEAVYNSL</sequence>
<comment type="caution">
    <text evidence="1">The sequence shown here is derived from an EMBL/GenBank/DDBJ whole genome shotgun (WGS) entry which is preliminary data.</text>
</comment>